<protein>
    <submittedName>
        <fullName evidence="1">Uncharacterized protein</fullName>
    </submittedName>
</protein>
<name>A0A4R0RGQ9_9APHY</name>
<gene>
    <name evidence="1" type="ORF">EIP91_001403</name>
</gene>
<organism evidence="1 2">
    <name type="scientific">Steccherinum ochraceum</name>
    <dbReference type="NCBI Taxonomy" id="92696"/>
    <lineage>
        <taxon>Eukaryota</taxon>
        <taxon>Fungi</taxon>
        <taxon>Dikarya</taxon>
        <taxon>Basidiomycota</taxon>
        <taxon>Agaricomycotina</taxon>
        <taxon>Agaricomycetes</taxon>
        <taxon>Polyporales</taxon>
        <taxon>Steccherinaceae</taxon>
        <taxon>Steccherinum</taxon>
    </lineage>
</organism>
<dbReference type="EMBL" id="RWJN01000136">
    <property type="protein sequence ID" value="TCD66412.1"/>
    <property type="molecule type" value="Genomic_DNA"/>
</dbReference>
<dbReference type="AlphaFoldDB" id="A0A4R0RGQ9"/>
<proteinExistence type="predicted"/>
<sequence length="95" mass="10262">MSTQLQLNHAAYTYLTVTQAPQFSSPVAFSSAHPALAYVQPVGSLTDVHILSVPKDVWASDEEQILKGLQDTSGVAGVQVVAEPKQRVKRGEEEL</sequence>
<evidence type="ECO:0000313" key="1">
    <source>
        <dbReference type="EMBL" id="TCD66412.1"/>
    </source>
</evidence>
<dbReference type="OrthoDB" id="2585179at2759"/>
<dbReference type="Proteomes" id="UP000292702">
    <property type="component" value="Unassembled WGS sequence"/>
</dbReference>
<keyword evidence="2" id="KW-1185">Reference proteome</keyword>
<reference evidence="1 2" key="1">
    <citation type="submission" date="2018-11" db="EMBL/GenBank/DDBJ databases">
        <title>Genome assembly of Steccherinum ochraceum LE-BIN_3174, the white-rot fungus of the Steccherinaceae family (The Residual Polyporoid clade, Polyporales, Basidiomycota).</title>
        <authorList>
            <person name="Fedorova T.V."/>
            <person name="Glazunova O.A."/>
            <person name="Landesman E.O."/>
            <person name="Moiseenko K.V."/>
            <person name="Psurtseva N.V."/>
            <person name="Savinova O.S."/>
            <person name="Shakhova N.V."/>
            <person name="Tyazhelova T.V."/>
            <person name="Vasina D.V."/>
        </authorList>
    </citation>
    <scope>NUCLEOTIDE SEQUENCE [LARGE SCALE GENOMIC DNA]</scope>
    <source>
        <strain evidence="1 2">LE-BIN_3174</strain>
    </source>
</reference>
<comment type="caution">
    <text evidence="1">The sequence shown here is derived from an EMBL/GenBank/DDBJ whole genome shotgun (WGS) entry which is preliminary data.</text>
</comment>
<evidence type="ECO:0000313" key="2">
    <source>
        <dbReference type="Proteomes" id="UP000292702"/>
    </source>
</evidence>
<accession>A0A4R0RGQ9</accession>